<reference evidence="3 4" key="1">
    <citation type="submission" date="2020-08" db="EMBL/GenBank/DDBJ databases">
        <title>Genomic Encyclopedia of Type Strains, Phase IV (KMG-IV): sequencing the most valuable type-strain genomes for metagenomic binning, comparative biology and taxonomic classification.</title>
        <authorList>
            <person name="Goeker M."/>
        </authorList>
    </citation>
    <scope>NUCLEOTIDE SEQUENCE [LARGE SCALE GENOMIC DNA]</scope>
    <source>
        <strain evidence="3 4">DSM 25481</strain>
    </source>
</reference>
<comment type="caution">
    <text evidence="3">The sequence shown here is derived from an EMBL/GenBank/DDBJ whole genome shotgun (WGS) entry which is preliminary data.</text>
</comment>
<dbReference type="SUPFAM" id="SSF51126">
    <property type="entry name" value="Pectin lyase-like"/>
    <property type="match status" value="1"/>
</dbReference>
<feature type="domain" description="Right handed beta helix" evidence="2">
    <location>
        <begin position="157"/>
        <end position="266"/>
    </location>
</feature>
<evidence type="ECO:0000259" key="2">
    <source>
        <dbReference type="Pfam" id="PF13229"/>
    </source>
</evidence>
<evidence type="ECO:0000256" key="1">
    <source>
        <dbReference type="SAM" id="MobiDB-lite"/>
    </source>
</evidence>
<name>A0A7W6D5P8_9HYPH</name>
<gene>
    <name evidence="3" type="ORF">GGR24_001361</name>
</gene>
<dbReference type="Gene3D" id="2.160.20.10">
    <property type="entry name" value="Single-stranded right-handed beta-helix, Pectin lyase-like"/>
    <property type="match status" value="1"/>
</dbReference>
<dbReference type="RefSeq" id="WP_183394589.1">
    <property type="nucleotide sequence ID" value="NZ_JACIDR010000002.1"/>
</dbReference>
<sequence>MKAGHLFTPGATQHRQPARPVASGPTAAILAAACALAWPATAQAERSGHSEAADAAPCPPPQTSDRLIVLDEGCVYDAPIVLKTSGVALDCRGALIDLRRRHRFGIEIGVEAGVRDVTVRNCRIANAASSGVAVGWQAPASVREKTYTEEERYAAATRKVTLDNVTSTDNDIAGIYILAYSQDVRITGSHLSRNAGVGVYIGPQSMRTTVEDSELGANGLGSPRHERRGLGRREAVAIDASSDNVIRRNTFRGNGGAVYLYKNCQEMVSGHGRNFKRTKPSERNRIEDNTIQGSLIGVWAASRQSRILSSSDCGDPYYGDGNYVLDRAPDNIIARNVFSDVGVAAVIEDDGNRFVDNVISGAASSCAVVGTGPRSEKLGRPVVDVVVARNRCQSGRDGYVFAFGAPASGFAANELNGQEASPTAVRCAGGVMPFKGLGYADACSRAQ</sequence>
<keyword evidence="4" id="KW-1185">Reference proteome</keyword>
<dbReference type="EMBL" id="JACIDR010000002">
    <property type="protein sequence ID" value="MBB3972704.1"/>
    <property type="molecule type" value="Genomic_DNA"/>
</dbReference>
<dbReference type="InterPro" id="IPR039448">
    <property type="entry name" value="Beta_helix"/>
</dbReference>
<dbReference type="InterPro" id="IPR012334">
    <property type="entry name" value="Pectin_lyas_fold"/>
</dbReference>
<dbReference type="InterPro" id="IPR011050">
    <property type="entry name" value="Pectin_lyase_fold/virulence"/>
</dbReference>
<feature type="region of interest" description="Disordered" evidence="1">
    <location>
        <begin position="1"/>
        <end position="22"/>
    </location>
</feature>
<dbReference type="AlphaFoldDB" id="A0A7W6D5P8"/>
<dbReference type="SMART" id="SM00710">
    <property type="entry name" value="PbH1"/>
    <property type="match status" value="7"/>
</dbReference>
<dbReference type="InterPro" id="IPR006626">
    <property type="entry name" value="PbH1"/>
</dbReference>
<organism evidence="3 4">
    <name type="scientific">Hansschlegelia beijingensis</name>
    <dbReference type="NCBI Taxonomy" id="1133344"/>
    <lineage>
        <taxon>Bacteria</taxon>
        <taxon>Pseudomonadati</taxon>
        <taxon>Pseudomonadota</taxon>
        <taxon>Alphaproteobacteria</taxon>
        <taxon>Hyphomicrobiales</taxon>
        <taxon>Methylopilaceae</taxon>
        <taxon>Hansschlegelia</taxon>
    </lineage>
</organism>
<evidence type="ECO:0000313" key="4">
    <source>
        <dbReference type="Proteomes" id="UP000528964"/>
    </source>
</evidence>
<dbReference type="Pfam" id="PF13229">
    <property type="entry name" value="Beta_helix"/>
    <property type="match status" value="1"/>
</dbReference>
<evidence type="ECO:0000313" key="3">
    <source>
        <dbReference type="EMBL" id="MBB3972704.1"/>
    </source>
</evidence>
<accession>A0A7W6D5P8</accession>
<dbReference type="PROSITE" id="PS51257">
    <property type="entry name" value="PROKAR_LIPOPROTEIN"/>
    <property type="match status" value="1"/>
</dbReference>
<dbReference type="Proteomes" id="UP000528964">
    <property type="component" value="Unassembled WGS sequence"/>
</dbReference>
<protein>
    <recommendedName>
        <fullName evidence="2">Right handed beta helix domain-containing protein</fullName>
    </recommendedName>
</protein>
<proteinExistence type="predicted"/>